<protein>
    <submittedName>
        <fullName evidence="2">Uncharacterized protein</fullName>
    </submittedName>
</protein>
<comment type="caution">
    <text evidence="2">The sequence shown here is derived from an EMBL/GenBank/DDBJ whole genome shotgun (WGS) entry which is preliminary data.</text>
</comment>
<dbReference type="Proteomes" id="UP001139493">
    <property type="component" value="Unassembled WGS sequence"/>
</dbReference>
<name>A0A9X2G2C3_9MICO</name>
<feature type="region of interest" description="Disordered" evidence="1">
    <location>
        <begin position="1"/>
        <end position="29"/>
    </location>
</feature>
<evidence type="ECO:0000256" key="1">
    <source>
        <dbReference type="SAM" id="MobiDB-lite"/>
    </source>
</evidence>
<feature type="region of interest" description="Disordered" evidence="1">
    <location>
        <begin position="126"/>
        <end position="145"/>
    </location>
</feature>
<gene>
    <name evidence="2" type="ORF">APR03_001734</name>
</gene>
<dbReference type="AlphaFoldDB" id="A0A9X2G2C3"/>
<dbReference type="EMBL" id="JAMTCS010000004">
    <property type="protein sequence ID" value="MCP2264398.1"/>
    <property type="molecule type" value="Genomic_DNA"/>
</dbReference>
<reference evidence="2" key="1">
    <citation type="submission" date="2022-06" db="EMBL/GenBank/DDBJ databases">
        <title>Genomic Encyclopedia of Archaeal and Bacterial Type Strains, Phase II (KMG-II): from individual species to whole genera.</title>
        <authorList>
            <person name="Goeker M."/>
        </authorList>
    </citation>
    <scope>NUCLEOTIDE SEQUENCE</scope>
    <source>
        <strain evidence="2">DSM 26652</strain>
    </source>
</reference>
<organism evidence="2 3">
    <name type="scientific">Promicromonospora thailandica</name>
    <dbReference type="NCBI Taxonomy" id="765201"/>
    <lineage>
        <taxon>Bacteria</taxon>
        <taxon>Bacillati</taxon>
        <taxon>Actinomycetota</taxon>
        <taxon>Actinomycetes</taxon>
        <taxon>Micrococcales</taxon>
        <taxon>Promicromonosporaceae</taxon>
        <taxon>Promicromonospora</taxon>
    </lineage>
</organism>
<accession>A0A9X2G2C3</accession>
<sequence length="145" mass="15337">MSRRDARQRVTAPARRPLVHPGELSHGRRGTADDVRYRALVSWYSWSDGEQISVTDLARSAADGSPLVGHVTIALPDGYPRPTADDDVLTTHDGDVVYAVGDTVVRLGADGAIVWSHDLGAPGSQVGLARSGSAALAGSRGEVRR</sequence>
<evidence type="ECO:0000313" key="2">
    <source>
        <dbReference type="EMBL" id="MCP2264398.1"/>
    </source>
</evidence>
<feature type="compositionally biased region" description="Low complexity" evidence="1">
    <location>
        <begin position="127"/>
        <end position="145"/>
    </location>
</feature>
<evidence type="ECO:0000313" key="3">
    <source>
        <dbReference type="Proteomes" id="UP001139493"/>
    </source>
</evidence>
<proteinExistence type="predicted"/>
<keyword evidence="3" id="KW-1185">Reference proteome</keyword>